<sequence>MEATGGFETIIAAALAGAQLPLVGGNPAQIRHGAQSGLHRLNEACGHRGIDRIQFGALIDRLRKTSDLSRIDHDQRQLGTSASAACCRAPSVEGHQF</sequence>
<comment type="caution">
    <text evidence="1">The sequence shown here is derived from an EMBL/GenBank/DDBJ whole genome shotgun (WGS) entry which is preliminary data.</text>
</comment>
<organism evidence="1 2">
    <name type="scientific">Bradyrhizobium macuxiense</name>
    <dbReference type="NCBI Taxonomy" id="1755647"/>
    <lineage>
        <taxon>Bacteria</taxon>
        <taxon>Pseudomonadati</taxon>
        <taxon>Pseudomonadota</taxon>
        <taxon>Alphaproteobacteria</taxon>
        <taxon>Hyphomicrobiales</taxon>
        <taxon>Nitrobacteraceae</taxon>
        <taxon>Bradyrhizobium</taxon>
    </lineage>
</organism>
<gene>
    <name evidence="1" type="ORF">AS156_31140</name>
</gene>
<protein>
    <submittedName>
        <fullName evidence="1">Uncharacterized protein</fullName>
    </submittedName>
</protein>
<evidence type="ECO:0000313" key="2">
    <source>
        <dbReference type="Proteomes" id="UP000057737"/>
    </source>
</evidence>
<proteinExistence type="predicted"/>
<keyword evidence="2" id="KW-1185">Reference proteome</keyword>
<reference evidence="1 2" key="1">
    <citation type="submission" date="2015-11" db="EMBL/GenBank/DDBJ databases">
        <title>Draft Genome Sequence of the Strain BR 10303 (Bradyrhizobium sp.) isolated from nodules of Centrolobium paraense.</title>
        <authorList>
            <person name="Zelli J.E."/>
            <person name="Simoes-Araujo J.L."/>
            <person name="Barauna A.C."/>
            <person name="Silva K."/>
        </authorList>
    </citation>
    <scope>NUCLEOTIDE SEQUENCE [LARGE SCALE GENOMIC DNA]</scope>
    <source>
        <strain evidence="1 2">BR 10303</strain>
    </source>
</reference>
<name>A0A109K2J5_9BRAD</name>
<dbReference type="AlphaFoldDB" id="A0A109K2J5"/>
<accession>A0A109K2J5</accession>
<evidence type="ECO:0000313" key="1">
    <source>
        <dbReference type="EMBL" id="KWV59491.1"/>
    </source>
</evidence>
<dbReference type="EMBL" id="LNCU01000030">
    <property type="protein sequence ID" value="KWV59491.1"/>
    <property type="molecule type" value="Genomic_DNA"/>
</dbReference>
<dbReference type="Proteomes" id="UP000057737">
    <property type="component" value="Unassembled WGS sequence"/>
</dbReference>